<dbReference type="RefSeq" id="WP_264501459.1">
    <property type="nucleotide sequence ID" value="NZ_JAPDDS010000006.1"/>
</dbReference>
<organism evidence="1 2">
    <name type="scientific">Luteolibacter flavescens</name>
    <dbReference type="NCBI Taxonomy" id="1859460"/>
    <lineage>
        <taxon>Bacteria</taxon>
        <taxon>Pseudomonadati</taxon>
        <taxon>Verrucomicrobiota</taxon>
        <taxon>Verrucomicrobiia</taxon>
        <taxon>Verrucomicrobiales</taxon>
        <taxon>Verrucomicrobiaceae</taxon>
        <taxon>Luteolibacter</taxon>
    </lineage>
</organism>
<gene>
    <name evidence="1" type="ORF">OKA04_12250</name>
</gene>
<dbReference type="EMBL" id="JAPDDS010000006">
    <property type="protein sequence ID" value="MCW1885502.1"/>
    <property type="molecule type" value="Genomic_DNA"/>
</dbReference>
<dbReference type="Proteomes" id="UP001207930">
    <property type="component" value="Unassembled WGS sequence"/>
</dbReference>
<protein>
    <submittedName>
        <fullName evidence="1">Uncharacterized protein</fullName>
    </submittedName>
</protein>
<reference evidence="1 2" key="1">
    <citation type="submission" date="2022-10" db="EMBL/GenBank/DDBJ databases">
        <title>Luteolibacter flavescens strain MCCC 1K03193, whole genome shotgun sequencing project.</title>
        <authorList>
            <person name="Zhao G."/>
            <person name="Shen L."/>
        </authorList>
    </citation>
    <scope>NUCLEOTIDE SEQUENCE [LARGE SCALE GENOMIC DNA]</scope>
    <source>
        <strain evidence="1 2">MCCC 1K03193</strain>
    </source>
</reference>
<proteinExistence type="predicted"/>
<comment type="caution">
    <text evidence="1">The sequence shown here is derived from an EMBL/GenBank/DDBJ whole genome shotgun (WGS) entry which is preliminary data.</text>
</comment>
<keyword evidence="2" id="KW-1185">Reference proteome</keyword>
<accession>A0ABT3FPX8</accession>
<evidence type="ECO:0000313" key="2">
    <source>
        <dbReference type="Proteomes" id="UP001207930"/>
    </source>
</evidence>
<evidence type="ECO:0000313" key="1">
    <source>
        <dbReference type="EMBL" id="MCW1885502.1"/>
    </source>
</evidence>
<name>A0ABT3FPX8_9BACT</name>
<sequence>MNEAELRAFIELLITEQHCSPGDCAIAQNSKAEYLRRKIAESGLDQVVQQDLLDRVIAEFAPD</sequence>